<evidence type="ECO:0000259" key="1">
    <source>
        <dbReference type="PROSITE" id="PS51186"/>
    </source>
</evidence>
<dbReference type="InterPro" id="IPR000182">
    <property type="entry name" value="GNAT_dom"/>
</dbReference>
<organism evidence="2 3">
    <name type="scientific">Pseudovibrio brasiliensis</name>
    <dbReference type="NCBI Taxonomy" id="1898042"/>
    <lineage>
        <taxon>Bacteria</taxon>
        <taxon>Pseudomonadati</taxon>
        <taxon>Pseudomonadota</taxon>
        <taxon>Alphaproteobacteria</taxon>
        <taxon>Hyphomicrobiales</taxon>
        <taxon>Stappiaceae</taxon>
        <taxon>Pseudovibrio</taxon>
    </lineage>
</organism>
<feature type="domain" description="N-acetyltransferase" evidence="1">
    <location>
        <begin position="16"/>
        <end position="178"/>
    </location>
</feature>
<dbReference type="Gene3D" id="3.40.630.30">
    <property type="match status" value="1"/>
</dbReference>
<dbReference type="PANTHER" id="PTHR43792">
    <property type="entry name" value="GNAT FAMILY, PUTATIVE (AFU_ORTHOLOGUE AFUA_3G00765)-RELATED-RELATED"/>
    <property type="match status" value="1"/>
</dbReference>
<proteinExistence type="predicted"/>
<name>A0ABX8AK54_9HYPH</name>
<dbReference type="PROSITE" id="PS51186">
    <property type="entry name" value="GNAT"/>
    <property type="match status" value="1"/>
</dbReference>
<sequence length="190" mass="21686">MSFTELPVPSLETERLVMRSWQEQDFECLKSIFCHEETARYVGGARSEHMVWRQMATIIGHWHMRGFTVFAVERKDDGKTIGYAGPWYPLEWPEPEIGYALIPEAQGKGYAFEAVLAALGYVYDELGWETAISVIERENEGSRSLAKRLRAHLVGDIILPERPPAEIWRHLSPTAFKEQFGSRVVASISD</sequence>
<protein>
    <submittedName>
        <fullName evidence="2">GNAT family N-acetyltransferase</fullName>
    </submittedName>
</protein>
<dbReference type="PANTHER" id="PTHR43792:SF1">
    <property type="entry name" value="N-ACETYLTRANSFERASE DOMAIN-CONTAINING PROTEIN"/>
    <property type="match status" value="1"/>
</dbReference>
<reference evidence="2 3" key="1">
    <citation type="journal article" date="2021" name="Angew. Chem. Int. Ed. Engl.">
        <title>A novel family of nonribosomal peptides modulate collective behavior in Pseudovibrio bacteria isolated from marine sponges.</title>
        <authorList>
            <person name="Ioca L.P."/>
            <person name="Dai Y."/>
            <person name="Kunakom S."/>
            <person name="Diaz-Espinosa J."/>
            <person name="Krunic A."/>
            <person name="Crnkovic C.M."/>
            <person name="Orjala J."/>
            <person name="Sanchez L.M."/>
            <person name="Ferreira A.G."/>
            <person name="Berlinck R.G.S."/>
            <person name="Eustaquio A.S."/>
        </authorList>
    </citation>
    <scope>NUCLEOTIDE SEQUENCE [LARGE SCALE GENOMIC DNA]</scope>
    <source>
        <strain evidence="2 3">Ab134</strain>
    </source>
</reference>
<keyword evidence="3" id="KW-1185">Reference proteome</keyword>
<dbReference type="InterPro" id="IPR051531">
    <property type="entry name" value="N-acetyltransferase"/>
</dbReference>
<dbReference type="Pfam" id="PF13302">
    <property type="entry name" value="Acetyltransf_3"/>
    <property type="match status" value="1"/>
</dbReference>
<evidence type="ECO:0000313" key="2">
    <source>
        <dbReference type="EMBL" id="QUS55458.1"/>
    </source>
</evidence>
<gene>
    <name evidence="2" type="ORF">KGB56_19355</name>
</gene>
<evidence type="ECO:0000313" key="3">
    <source>
        <dbReference type="Proteomes" id="UP000680706"/>
    </source>
</evidence>
<dbReference type="Proteomes" id="UP000680706">
    <property type="component" value="Chromosome"/>
</dbReference>
<dbReference type="EMBL" id="CP074126">
    <property type="protein sequence ID" value="QUS55458.1"/>
    <property type="molecule type" value="Genomic_DNA"/>
</dbReference>
<accession>A0ABX8AK54</accession>
<dbReference type="RefSeq" id="WP_075698073.1">
    <property type="nucleotide sequence ID" value="NZ_CP074126.1"/>
</dbReference>
<dbReference type="InterPro" id="IPR016181">
    <property type="entry name" value="Acyl_CoA_acyltransferase"/>
</dbReference>
<dbReference type="SUPFAM" id="SSF55729">
    <property type="entry name" value="Acyl-CoA N-acyltransferases (Nat)"/>
    <property type="match status" value="1"/>
</dbReference>